<sequence>MFTNTSSIPCLLVFDIQDCQRDNLRVRRLNSKGEEKGESNEDGKNLKLFMVNPSIIEENEKLRQKGLLLHQENQALLFQLQTKLSQQQKQQQQSLK</sequence>
<keyword evidence="2" id="KW-1185">Reference proteome</keyword>
<reference evidence="1 2" key="1">
    <citation type="journal article" date="2018" name="Sci. Data">
        <title>The draft genome sequence of cork oak.</title>
        <authorList>
            <person name="Ramos A.M."/>
            <person name="Usie A."/>
            <person name="Barbosa P."/>
            <person name="Barros P.M."/>
            <person name="Capote T."/>
            <person name="Chaves I."/>
            <person name="Simoes F."/>
            <person name="Abreu I."/>
            <person name="Carrasquinho I."/>
            <person name="Faro C."/>
            <person name="Guimaraes J.B."/>
            <person name="Mendonca D."/>
            <person name="Nobrega F."/>
            <person name="Rodrigues L."/>
            <person name="Saibo N.J.M."/>
            <person name="Varela M.C."/>
            <person name="Egas C."/>
            <person name="Matos J."/>
            <person name="Miguel C.M."/>
            <person name="Oliveira M.M."/>
            <person name="Ricardo C.P."/>
            <person name="Goncalves S."/>
        </authorList>
    </citation>
    <scope>NUCLEOTIDE SEQUENCE [LARGE SCALE GENOMIC DNA]</scope>
    <source>
        <strain evidence="2">cv. HL8</strain>
    </source>
</reference>
<accession>A0AAW0J3H0</accession>
<evidence type="ECO:0000313" key="1">
    <source>
        <dbReference type="EMBL" id="KAK7820866.1"/>
    </source>
</evidence>
<evidence type="ECO:0000313" key="2">
    <source>
        <dbReference type="Proteomes" id="UP000237347"/>
    </source>
</evidence>
<dbReference type="InterPro" id="IPR039312">
    <property type="entry name" value="ZPR"/>
</dbReference>
<dbReference type="AlphaFoldDB" id="A0AAW0J3H0"/>
<protein>
    <submittedName>
        <fullName evidence="1">Protein little zipper 2</fullName>
    </submittedName>
</protein>
<name>A0AAW0J3H0_QUESU</name>
<organism evidence="1 2">
    <name type="scientific">Quercus suber</name>
    <name type="common">Cork oak</name>
    <dbReference type="NCBI Taxonomy" id="58331"/>
    <lineage>
        <taxon>Eukaryota</taxon>
        <taxon>Viridiplantae</taxon>
        <taxon>Streptophyta</taxon>
        <taxon>Embryophyta</taxon>
        <taxon>Tracheophyta</taxon>
        <taxon>Spermatophyta</taxon>
        <taxon>Magnoliopsida</taxon>
        <taxon>eudicotyledons</taxon>
        <taxon>Gunneridae</taxon>
        <taxon>Pentapetalae</taxon>
        <taxon>rosids</taxon>
        <taxon>fabids</taxon>
        <taxon>Fagales</taxon>
        <taxon>Fagaceae</taxon>
        <taxon>Quercus</taxon>
    </lineage>
</organism>
<proteinExistence type="predicted"/>
<gene>
    <name evidence="1" type="primary">ZPR2_0</name>
    <name evidence="1" type="ORF">CFP56_038393</name>
</gene>
<dbReference type="EMBL" id="PKMF04000722">
    <property type="protein sequence ID" value="KAK7820866.1"/>
    <property type="molecule type" value="Genomic_DNA"/>
</dbReference>
<comment type="caution">
    <text evidence="1">The sequence shown here is derived from an EMBL/GenBank/DDBJ whole genome shotgun (WGS) entry which is preliminary data.</text>
</comment>
<dbReference type="Proteomes" id="UP000237347">
    <property type="component" value="Unassembled WGS sequence"/>
</dbReference>
<dbReference type="PANTHER" id="PTHR33601:SF22">
    <property type="entry name" value="PROTEIN LITTLE ZIPPER 1"/>
    <property type="match status" value="1"/>
</dbReference>
<dbReference type="PANTHER" id="PTHR33601">
    <property type="entry name" value="PROTEIN LITTLE ZIPPER 4"/>
    <property type="match status" value="1"/>
</dbReference>